<protein>
    <submittedName>
        <fullName evidence="7">Uncharacterized protein</fullName>
    </submittedName>
</protein>
<organism evidence="7 8">
    <name type="scientific">Escallonia herrerae</name>
    <dbReference type="NCBI Taxonomy" id="1293975"/>
    <lineage>
        <taxon>Eukaryota</taxon>
        <taxon>Viridiplantae</taxon>
        <taxon>Streptophyta</taxon>
        <taxon>Embryophyta</taxon>
        <taxon>Tracheophyta</taxon>
        <taxon>Spermatophyta</taxon>
        <taxon>Magnoliopsida</taxon>
        <taxon>eudicotyledons</taxon>
        <taxon>Gunneridae</taxon>
        <taxon>Pentapetalae</taxon>
        <taxon>asterids</taxon>
        <taxon>campanulids</taxon>
        <taxon>Escalloniales</taxon>
        <taxon>Escalloniaceae</taxon>
        <taxon>Escallonia</taxon>
    </lineage>
</organism>
<keyword evidence="3" id="KW-0964">Secreted</keyword>
<dbReference type="PANTHER" id="PTHR34222:SF33">
    <property type="entry name" value="RETROTRANSPOSON GAG DOMAIN-CONTAINING PROTEIN"/>
    <property type="match status" value="1"/>
</dbReference>
<dbReference type="InterPro" id="IPR006766">
    <property type="entry name" value="EXORDIUM-like"/>
</dbReference>
<keyword evidence="2" id="KW-0052">Apoplast</keyword>
<name>A0AA89AEW3_9ASTE</name>
<comment type="caution">
    <text evidence="7">The sequence shown here is derived from an EMBL/GenBank/DDBJ whole genome shotgun (WGS) entry which is preliminary data.</text>
</comment>
<comment type="similarity">
    <text evidence="5">Belongs to the EXORDIUM family.</text>
</comment>
<evidence type="ECO:0000256" key="3">
    <source>
        <dbReference type="ARBA" id="ARBA00022525"/>
    </source>
</evidence>
<accession>A0AA89AEW3</accession>
<evidence type="ECO:0000256" key="5">
    <source>
        <dbReference type="ARBA" id="ARBA00023591"/>
    </source>
</evidence>
<dbReference type="Pfam" id="PF04674">
    <property type="entry name" value="Phi_1"/>
    <property type="match status" value="1"/>
</dbReference>
<feature type="region of interest" description="Disordered" evidence="6">
    <location>
        <begin position="461"/>
        <end position="482"/>
    </location>
</feature>
<dbReference type="PANTHER" id="PTHR34222">
    <property type="entry name" value="GAG_PRE-INTEGRS DOMAIN-CONTAINING PROTEIN"/>
    <property type="match status" value="1"/>
</dbReference>
<dbReference type="EMBL" id="JAVXUP010002863">
    <property type="protein sequence ID" value="KAK3001034.1"/>
    <property type="molecule type" value="Genomic_DNA"/>
</dbReference>
<comment type="subcellular location">
    <subcellularLocation>
        <location evidence="1">Secreted</location>
        <location evidence="1">Extracellular space</location>
        <location evidence="1">Apoplast</location>
    </subcellularLocation>
</comment>
<evidence type="ECO:0000256" key="1">
    <source>
        <dbReference type="ARBA" id="ARBA00004271"/>
    </source>
</evidence>
<feature type="compositionally biased region" description="Polar residues" evidence="6">
    <location>
        <begin position="464"/>
        <end position="474"/>
    </location>
</feature>
<evidence type="ECO:0000256" key="6">
    <source>
        <dbReference type="SAM" id="MobiDB-lite"/>
    </source>
</evidence>
<evidence type="ECO:0000313" key="8">
    <source>
        <dbReference type="Proteomes" id="UP001188597"/>
    </source>
</evidence>
<evidence type="ECO:0000313" key="7">
    <source>
        <dbReference type="EMBL" id="KAK3001034.1"/>
    </source>
</evidence>
<dbReference type="AlphaFoldDB" id="A0AA89AEW3"/>
<sequence length="565" mass="63162">MSHGRRLVEEFRIWSASRRKLEEEKDKKPFSLRWVAAAVYVAVAPASKKSRKPPTINVKVARKVDDAKYSVGKALSRGSLAGLVKKATDGLLADTVAVILAAKDIKLEDSCSEFYFLHGEIGPNTVINSDEAATRHEKCSLRNLSVETDPHVLMAATGLKAEAEAAGGAWNCLSPILRFVSSEYFLVFNSFWDDDFGMTAPQFIDELDFRPCNFISTLNDYTELNDIGEMLGREEATAVGFWNGTLERKGPRAKHVIPISMLRCVCNLKRRRIRNRSALDRELQQLMLWDFSQGRVPYPSQLVCKQSDNSWQSLPTHSIRPAIKKRCVSIFIDMAKDAETSKPKHLDPTSEYYLSSQANSGASIITYYMKLLGMWDELLTLSPLESCGCPKGTEKMNWYQDLQTYQFLMGLDDKYTTLRTQIINMDPFPNIDRVYAMVMQEVSHQGIIGSRDTTSAVGFHAQNGPPTARSSGLVSATAGDPDRTPTGRPWCTFCHRVGHTQEKCYRRLGIAPPGKGRGRGRGSPAMSQKQSAPHLAHSRPLPPRHRTTTLLSARHKLPPLPLFRA</sequence>
<reference evidence="7" key="1">
    <citation type="submission" date="2022-12" db="EMBL/GenBank/DDBJ databases">
        <title>Draft genome assemblies for two species of Escallonia (Escalloniales).</title>
        <authorList>
            <person name="Chanderbali A."/>
            <person name="Dervinis C."/>
            <person name="Anghel I."/>
            <person name="Soltis D."/>
            <person name="Soltis P."/>
            <person name="Zapata F."/>
        </authorList>
    </citation>
    <scope>NUCLEOTIDE SEQUENCE</scope>
    <source>
        <strain evidence="7">UCBG64.0493</strain>
        <tissue evidence="7">Leaf</tissue>
    </source>
</reference>
<keyword evidence="4" id="KW-0732">Signal</keyword>
<feature type="compositionally biased region" description="Basic residues" evidence="6">
    <location>
        <begin position="542"/>
        <end position="557"/>
    </location>
</feature>
<evidence type="ECO:0000256" key="2">
    <source>
        <dbReference type="ARBA" id="ARBA00022523"/>
    </source>
</evidence>
<keyword evidence="8" id="KW-1185">Reference proteome</keyword>
<evidence type="ECO:0000256" key="4">
    <source>
        <dbReference type="ARBA" id="ARBA00022729"/>
    </source>
</evidence>
<feature type="region of interest" description="Disordered" evidence="6">
    <location>
        <begin position="507"/>
        <end position="565"/>
    </location>
</feature>
<dbReference type="Proteomes" id="UP001188597">
    <property type="component" value="Unassembled WGS sequence"/>
</dbReference>
<proteinExistence type="inferred from homology"/>
<gene>
    <name evidence="7" type="ORF">RJ639_021814</name>
</gene>
<dbReference type="GO" id="GO:0048046">
    <property type="term" value="C:apoplast"/>
    <property type="evidence" value="ECO:0007669"/>
    <property type="project" value="UniProtKB-SubCell"/>
</dbReference>